<feature type="transmembrane region" description="Helical" evidence="6">
    <location>
        <begin position="297"/>
        <end position="317"/>
    </location>
</feature>
<dbReference type="RefSeq" id="WP_206656791.1">
    <property type="nucleotide sequence ID" value="NZ_CP071182.1"/>
</dbReference>
<keyword evidence="5 6" id="KW-0472">Membrane</keyword>
<feature type="domain" description="Na+/H+ antiporter NhaC-like C-terminal" evidence="7">
    <location>
        <begin position="163"/>
        <end position="517"/>
    </location>
</feature>
<dbReference type="Proteomes" id="UP000663505">
    <property type="component" value="Chromosome"/>
</dbReference>
<feature type="transmembrane region" description="Helical" evidence="6">
    <location>
        <begin position="149"/>
        <end position="172"/>
    </location>
</feature>
<feature type="transmembrane region" description="Helical" evidence="6">
    <location>
        <begin position="410"/>
        <end position="431"/>
    </location>
</feature>
<proteinExistence type="predicted"/>
<feature type="transmembrane region" description="Helical" evidence="6">
    <location>
        <begin position="193"/>
        <end position="213"/>
    </location>
</feature>
<feature type="transmembrane region" description="Helical" evidence="6">
    <location>
        <begin position="6"/>
        <end position="21"/>
    </location>
</feature>
<dbReference type="AlphaFoldDB" id="A0A9X7VZ10"/>
<evidence type="ECO:0000313" key="8">
    <source>
        <dbReference type="EMBL" id="QSO47440.1"/>
    </source>
</evidence>
<reference evidence="8 9" key="1">
    <citation type="submission" date="2021-02" db="EMBL/GenBank/DDBJ databases">
        <title>Alicyclobacillus curvatus sp. nov. and Alicyclobacillus mengziensis sp. nov., two acidophilic bacteria isolated from acid mine drainage.</title>
        <authorList>
            <person name="Huang Y."/>
        </authorList>
    </citation>
    <scope>NUCLEOTIDE SEQUENCE [LARGE SCALE GENOMIC DNA]</scope>
    <source>
        <strain evidence="8 9">S30H14</strain>
    </source>
</reference>
<evidence type="ECO:0000256" key="4">
    <source>
        <dbReference type="ARBA" id="ARBA00022989"/>
    </source>
</evidence>
<feature type="transmembrane region" description="Helical" evidence="6">
    <location>
        <begin position="501"/>
        <end position="518"/>
    </location>
</feature>
<keyword evidence="9" id="KW-1185">Reference proteome</keyword>
<feature type="transmembrane region" description="Helical" evidence="6">
    <location>
        <begin position="63"/>
        <end position="82"/>
    </location>
</feature>
<accession>A0A9X7VZ10</accession>
<gene>
    <name evidence="8" type="ORF">JZ786_24165</name>
</gene>
<feature type="transmembrane region" description="Helical" evidence="6">
    <location>
        <begin position="443"/>
        <end position="464"/>
    </location>
</feature>
<dbReference type="Pfam" id="PF03553">
    <property type="entry name" value="Na_H_antiporter"/>
    <property type="match status" value="1"/>
</dbReference>
<dbReference type="PANTHER" id="PTHR43478:SF1">
    <property type="entry name" value="NA+_H+ ANTIPORTER NHAC-LIKE C-TERMINAL DOMAIN-CONTAINING PROTEIN"/>
    <property type="match status" value="1"/>
</dbReference>
<dbReference type="EMBL" id="CP071182">
    <property type="protein sequence ID" value="QSO47440.1"/>
    <property type="molecule type" value="Genomic_DNA"/>
</dbReference>
<dbReference type="InterPro" id="IPR018461">
    <property type="entry name" value="Na/H_Antiport_NhaC-like_C"/>
</dbReference>
<keyword evidence="4 6" id="KW-1133">Transmembrane helix</keyword>
<dbReference type="PANTHER" id="PTHR43478">
    <property type="entry name" value="NA+/H+ ANTIPORTER-RELATED"/>
    <property type="match status" value="1"/>
</dbReference>
<evidence type="ECO:0000256" key="6">
    <source>
        <dbReference type="SAM" id="Phobius"/>
    </source>
</evidence>
<organism evidence="8 9">
    <name type="scientific">Alicyclobacillus mengziensis</name>
    <dbReference type="NCBI Taxonomy" id="2931921"/>
    <lineage>
        <taxon>Bacteria</taxon>
        <taxon>Bacillati</taxon>
        <taxon>Bacillota</taxon>
        <taxon>Bacilli</taxon>
        <taxon>Bacillales</taxon>
        <taxon>Alicyclobacillaceae</taxon>
        <taxon>Alicyclobacillus</taxon>
    </lineage>
</organism>
<feature type="transmembrane region" description="Helical" evidence="6">
    <location>
        <begin position="377"/>
        <end position="398"/>
    </location>
</feature>
<protein>
    <submittedName>
        <fullName evidence="8">Sodium:proton antiporter</fullName>
    </submittedName>
</protein>
<feature type="transmembrane region" description="Helical" evidence="6">
    <location>
        <begin position="338"/>
        <end position="357"/>
    </location>
</feature>
<evidence type="ECO:0000256" key="5">
    <source>
        <dbReference type="ARBA" id="ARBA00023136"/>
    </source>
</evidence>
<dbReference type="KEGG" id="afx:JZ786_24165"/>
<comment type="subcellular location">
    <subcellularLocation>
        <location evidence="1">Cell membrane</location>
        <topology evidence="1">Multi-pass membrane protein</topology>
    </subcellularLocation>
</comment>
<keyword evidence="3 6" id="KW-0812">Transmembrane</keyword>
<feature type="transmembrane region" description="Helical" evidence="6">
    <location>
        <begin position="103"/>
        <end position="129"/>
    </location>
</feature>
<evidence type="ECO:0000259" key="7">
    <source>
        <dbReference type="Pfam" id="PF03553"/>
    </source>
</evidence>
<keyword evidence="2" id="KW-1003">Cell membrane</keyword>
<feature type="transmembrane region" description="Helical" evidence="6">
    <location>
        <begin position="28"/>
        <end position="51"/>
    </location>
</feature>
<name>A0A9X7VZ10_9BACL</name>
<evidence type="ECO:0000313" key="9">
    <source>
        <dbReference type="Proteomes" id="UP000663505"/>
    </source>
</evidence>
<dbReference type="GO" id="GO:0005886">
    <property type="term" value="C:plasma membrane"/>
    <property type="evidence" value="ECO:0007669"/>
    <property type="project" value="UniProtKB-SubCell"/>
</dbReference>
<evidence type="ECO:0000256" key="3">
    <source>
        <dbReference type="ARBA" id="ARBA00022692"/>
    </source>
</evidence>
<sequence>MYGSVAALIPFFVVIPIALWTKQVIPGLAVGLIIGAYMVHPTLFGGLQSIITYVVKETASGSNLNLILFLYGFGSFVGLIRVTGGTKGFSEWVEKRIKSERSAFGLTWISSLATFMAPDFRIITIAPVVKRIFERLGVDTERAAYAIDVTSTPLCAIVPLGTAFVGYMVGLMHTSIHHTGTAISPYRLYIESIPFNFFAWVMLALAFVMTFFVRARKPAKIPQNESDEGMDSSRITLRGQRHVEQQMRNVTAMVSMETGAIGAIPREKHIAHQHNDKKGDNVSDPVEQLSEEVEGSALNLLLPLGVLLCLTLGLTYWSGYANGGRGIFQALIQANAAAAMLQAVVVTLVFMFLFYAFRRQPIERTMFGFMHGGNEMMSVIVLLVLIWAVSAVSADLGFAQFCQREITRFIPQAFIVPALFVFGCIISYFIGSSFGTWGMLMPLGFSLAAAGAGSLPLVAGAVFASGTFGGFASPLSDNTVAMATMMKLPVMKYAKYKTKSASIAAGICAILYGVYAWVA</sequence>
<evidence type="ECO:0000256" key="2">
    <source>
        <dbReference type="ARBA" id="ARBA00022475"/>
    </source>
</evidence>
<evidence type="ECO:0000256" key="1">
    <source>
        <dbReference type="ARBA" id="ARBA00004651"/>
    </source>
</evidence>